<dbReference type="Proteomes" id="UP000028630">
    <property type="component" value="Unassembled WGS sequence"/>
</dbReference>
<evidence type="ECO:0000313" key="2">
    <source>
        <dbReference type="Proteomes" id="UP000028630"/>
    </source>
</evidence>
<gene>
    <name evidence="1" type="ORF">GTGU_04210</name>
</gene>
<keyword evidence="2" id="KW-1185">Reference proteome</keyword>
<accession>A0A084ZP14</accession>
<reference evidence="2" key="1">
    <citation type="submission" date="2014-05" db="EMBL/GenBank/DDBJ databases">
        <title>ATOL: Assembling a taxonomically balanced genome-scale reconstruction of the evolutionary history of the Enterobacteriaceae.</title>
        <authorList>
            <person name="Plunkett G. III"/>
            <person name="Neeno-Eckwall E.C."/>
            <person name="Glasner J.D."/>
            <person name="Perna N.T."/>
        </authorList>
    </citation>
    <scope>NUCLEOTIDE SEQUENCE [LARGE SCALE GENOMIC DNA]</scope>
    <source>
        <strain evidence="2">ATCC 49490</strain>
    </source>
</reference>
<dbReference type="OrthoDB" id="6565661at2"/>
<comment type="caution">
    <text evidence="1">The sequence shown here is derived from an EMBL/GenBank/DDBJ whole genome shotgun (WGS) entry which is preliminary data.</text>
</comment>
<name>A0A084ZP14_9ENTR</name>
<proteinExistence type="predicted"/>
<evidence type="ECO:0000313" key="1">
    <source>
        <dbReference type="EMBL" id="KFB99208.1"/>
    </source>
</evidence>
<dbReference type="EMBL" id="JMTB01000117">
    <property type="protein sequence ID" value="KFB99208.1"/>
    <property type="molecule type" value="Genomic_DNA"/>
</dbReference>
<protein>
    <submittedName>
        <fullName evidence="1">Uncharacterized protein</fullName>
    </submittedName>
</protein>
<dbReference type="AlphaFoldDB" id="A0A084ZP14"/>
<organism evidence="1 2">
    <name type="scientific">Trabulsiella guamensis ATCC 49490</name>
    <dbReference type="NCBI Taxonomy" id="1005994"/>
    <lineage>
        <taxon>Bacteria</taxon>
        <taxon>Pseudomonadati</taxon>
        <taxon>Pseudomonadota</taxon>
        <taxon>Gammaproteobacteria</taxon>
        <taxon>Enterobacterales</taxon>
        <taxon>Enterobacteriaceae</taxon>
        <taxon>Trabulsiella</taxon>
    </lineage>
</organism>
<sequence>MIPETLIPARFHLSAMEKETGGADKNANLTQSKSTLAKHEKDILATVAHNGQSRNMLLEERDRHIKDRLYRVIKIEAFARALNDLQSEGEIDAQELSQIISEKTTFINDSGNEIWLNLITRETDSPVFYKFLDESST</sequence>
<dbReference type="eggNOG" id="ENOG5031P48">
    <property type="taxonomic scope" value="Bacteria"/>
</dbReference>
<dbReference type="RefSeq" id="WP_038161902.1">
    <property type="nucleotide sequence ID" value="NZ_JMTB01000117.1"/>
</dbReference>